<organism evidence="4 5">
    <name type="scientific">Parasponia andersonii</name>
    <name type="common">Sponia andersonii</name>
    <dbReference type="NCBI Taxonomy" id="3476"/>
    <lineage>
        <taxon>Eukaryota</taxon>
        <taxon>Viridiplantae</taxon>
        <taxon>Streptophyta</taxon>
        <taxon>Embryophyta</taxon>
        <taxon>Tracheophyta</taxon>
        <taxon>Spermatophyta</taxon>
        <taxon>Magnoliopsida</taxon>
        <taxon>eudicotyledons</taxon>
        <taxon>Gunneridae</taxon>
        <taxon>Pentapetalae</taxon>
        <taxon>rosids</taxon>
        <taxon>fabids</taxon>
        <taxon>Rosales</taxon>
        <taxon>Cannabaceae</taxon>
        <taxon>Parasponia</taxon>
    </lineage>
</organism>
<dbReference type="GO" id="GO:0003729">
    <property type="term" value="F:mRNA binding"/>
    <property type="evidence" value="ECO:0007669"/>
    <property type="project" value="UniProtKB-ARBA"/>
</dbReference>
<comment type="caution">
    <text evidence="4">The sequence shown here is derived from an EMBL/GenBank/DDBJ whole genome shotgun (WGS) entry which is preliminary data.</text>
</comment>
<dbReference type="InterPro" id="IPR002885">
    <property type="entry name" value="PPR_rpt"/>
</dbReference>
<dbReference type="InterPro" id="IPR011990">
    <property type="entry name" value="TPR-like_helical_dom_sf"/>
</dbReference>
<evidence type="ECO:0000313" key="4">
    <source>
        <dbReference type="EMBL" id="PON61734.1"/>
    </source>
</evidence>
<name>A0A2P5CL11_PARAD</name>
<protein>
    <submittedName>
        <fullName evidence="4">Pentatricopeptide repeat</fullName>
    </submittedName>
</protein>
<evidence type="ECO:0000256" key="2">
    <source>
        <dbReference type="ARBA" id="ARBA00022737"/>
    </source>
</evidence>
<evidence type="ECO:0000256" key="1">
    <source>
        <dbReference type="ARBA" id="ARBA00007626"/>
    </source>
</evidence>
<dbReference type="PANTHER" id="PTHR45717:SF8">
    <property type="entry name" value="OS01G0301000 PROTEIN"/>
    <property type="match status" value="1"/>
</dbReference>
<comment type="similarity">
    <text evidence="1">Belongs to the PPR family. P subfamily.</text>
</comment>
<dbReference type="SUPFAM" id="SSF48452">
    <property type="entry name" value="TPR-like"/>
    <property type="match status" value="1"/>
</dbReference>
<keyword evidence="5" id="KW-1185">Reference proteome</keyword>
<reference evidence="5" key="1">
    <citation type="submission" date="2016-06" db="EMBL/GenBank/DDBJ databases">
        <title>Parallel loss of symbiosis genes in relatives of nitrogen-fixing non-legume Parasponia.</title>
        <authorList>
            <person name="Van Velzen R."/>
            <person name="Holmer R."/>
            <person name="Bu F."/>
            <person name="Rutten L."/>
            <person name="Van Zeijl A."/>
            <person name="Liu W."/>
            <person name="Santuari L."/>
            <person name="Cao Q."/>
            <person name="Sharma T."/>
            <person name="Shen D."/>
            <person name="Roswanjaya Y."/>
            <person name="Wardhani T."/>
            <person name="Kalhor M.S."/>
            <person name="Jansen J."/>
            <person name="Van den Hoogen J."/>
            <person name="Gungor B."/>
            <person name="Hartog M."/>
            <person name="Hontelez J."/>
            <person name="Verver J."/>
            <person name="Yang W.-C."/>
            <person name="Schijlen E."/>
            <person name="Repin R."/>
            <person name="Schilthuizen M."/>
            <person name="Schranz E."/>
            <person name="Heidstra R."/>
            <person name="Miyata K."/>
            <person name="Fedorova E."/>
            <person name="Kohlen W."/>
            <person name="Bisseling T."/>
            <person name="Smit S."/>
            <person name="Geurts R."/>
        </authorList>
    </citation>
    <scope>NUCLEOTIDE SEQUENCE [LARGE SCALE GENOMIC DNA]</scope>
    <source>
        <strain evidence="5">cv. WU1-14</strain>
    </source>
</reference>
<accession>A0A2P5CL11</accession>
<proteinExistence type="inferred from homology"/>
<sequence length="248" mass="28381">MEWMEMRKINYSYADYTIHLDLISKTKGIAAAGNYMSNLSPLAKNKYTYGTLLNCCCMGIMEHKALELFEKVDQMGFVSNSLPFTNIMSMYMKLGKPEKVLSLVQDMKRRNISLSTIAYNILMQSYASLNDIVGVERVSEEIEKVDEDKSDWRIYSNLAAVYVKAGLFEKAKIALGKLEEKKMKPGTPHEAYHFVISLYAAIGQLGEVNRIWKTLNSVYPRVTNIGYLVMRQAQPQITRPNIAKKREY</sequence>
<dbReference type="Pfam" id="PF13041">
    <property type="entry name" value="PPR_2"/>
    <property type="match status" value="1"/>
</dbReference>
<feature type="repeat" description="PPR" evidence="3">
    <location>
        <begin position="45"/>
        <end position="79"/>
    </location>
</feature>
<feature type="repeat" description="PPR" evidence="3">
    <location>
        <begin position="80"/>
        <end position="114"/>
    </location>
</feature>
<dbReference type="Gene3D" id="1.25.40.10">
    <property type="entry name" value="Tetratricopeptide repeat domain"/>
    <property type="match status" value="1"/>
</dbReference>
<evidence type="ECO:0000313" key="5">
    <source>
        <dbReference type="Proteomes" id="UP000237105"/>
    </source>
</evidence>
<dbReference type="PANTHER" id="PTHR45717">
    <property type="entry name" value="OS12G0527900 PROTEIN"/>
    <property type="match status" value="1"/>
</dbReference>
<dbReference type="Pfam" id="PF01535">
    <property type="entry name" value="PPR"/>
    <property type="match status" value="2"/>
</dbReference>
<gene>
    <name evidence="4" type="ORF">PanWU01x14_143930</name>
</gene>
<dbReference type="GO" id="GO:0005739">
    <property type="term" value="C:mitochondrion"/>
    <property type="evidence" value="ECO:0007669"/>
    <property type="project" value="TreeGrafter"/>
</dbReference>
<dbReference type="AlphaFoldDB" id="A0A2P5CL11"/>
<dbReference type="Proteomes" id="UP000237105">
    <property type="component" value="Unassembled WGS sequence"/>
</dbReference>
<dbReference type="OrthoDB" id="1717827at2759"/>
<keyword evidence="2" id="KW-0677">Repeat</keyword>
<dbReference type="NCBIfam" id="TIGR00756">
    <property type="entry name" value="PPR"/>
    <property type="match status" value="2"/>
</dbReference>
<evidence type="ECO:0000256" key="3">
    <source>
        <dbReference type="PROSITE-ProRule" id="PRU00708"/>
    </source>
</evidence>
<dbReference type="EMBL" id="JXTB01000119">
    <property type="protein sequence ID" value="PON61734.1"/>
    <property type="molecule type" value="Genomic_DNA"/>
</dbReference>
<dbReference type="PROSITE" id="PS51375">
    <property type="entry name" value="PPR"/>
    <property type="match status" value="2"/>
</dbReference>